<evidence type="ECO:0000313" key="2">
    <source>
        <dbReference type="Proteomes" id="UP000887159"/>
    </source>
</evidence>
<protein>
    <submittedName>
        <fullName evidence="1">RNase H domain-containing protein</fullName>
    </submittedName>
</protein>
<accession>A0A8X7BFP9</accession>
<proteinExistence type="predicted"/>
<name>A0A8X7BFP9_TRICX</name>
<dbReference type="AlphaFoldDB" id="A0A8X7BFP9"/>
<gene>
    <name evidence="1" type="primary">NCL1_22618</name>
    <name evidence="1" type="ORF">TNCV_4072991</name>
</gene>
<evidence type="ECO:0000313" key="1">
    <source>
        <dbReference type="EMBL" id="GFY29986.1"/>
    </source>
</evidence>
<dbReference type="EMBL" id="BMAU01021390">
    <property type="protein sequence ID" value="GFY29986.1"/>
    <property type="molecule type" value="Genomic_DNA"/>
</dbReference>
<dbReference type="Proteomes" id="UP000887159">
    <property type="component" value="Unassembled WGS sequence"/>
</dbReference>
<comment type="caution">
    <text evidence="1">The sequence shown here is derived from an EMBL/GenBank/DDBJ whole genome shotgun (WGS) entry which is preliminary data.</text>
</comment>
<keyword evidence="2" id="KW-1185">Reference proteome</keyword>
<sequence length="131" mass="14664">MRQKSLGTSDLEKNEIADTLTHTLAKVVSPCEAPELSAPFTFLEIFSKIKHQNKTTWIVPLPHQSTFGISVLVLEAYGFNRQEQTILVRFRNGHLKSMKFSEGSKSFEMCTNCSSEPASSAHILECLGFNK</sequence>
<organism evidence="1 2">
    <name type="scientific">Trichonephila clavipes</name>
    <name type="common">Golden silk orbweaver</name>
    <name type="synonym">Nephila clavipes</name>
    <dbReference type="NCBI Taxonomy" id="2585209"/>
    <lineage>
        <taxon>Eukaryota</taxon>
        <taxon>Metazoa</taxon>
        <taxon>Ecdysozoa</taxon>
        <taxon>Arthropoda</taxon>
        <taxon>Chelicerata</taxon>
        <taxon>Arachnida</taxon>
        <taxon>Araneae</taxon>
        <taxon>Araneomorphae</taxon>
        <taxon>Entelegynae</taxon>
        <taxon>Araneoidea</taxon>
        <taxon>Nephilidae</taxon>
        <taxon>Trichonephila</taxon>
    </lineage>
</organism>
<reference evidence="1" key="1">
    <citation type="submission" date="2020-08" db="EMBL/GenBank/DDBJ databases">
        <title>Multicomponent nature underlies the extraordinary mechanical properties of spider dragline silk.</title>
        <authorList>
            <person name="Kono N."/>
            <person name="Nakamura H."/>
            <person name="Mori M."/>
            <person name="Yoshida Y."/>
            <person name="Ohtoshi R."/>
            <person name="Malay A.D."/>
            <person name="Moran D.A.P."/>
            <person name="Tomita M."/>
            <person name="Numata K."/>
            <person name="Arakawa K."/>
        </authorList>
    </citation>
    <scope>NUCLEOTIDE SEQUENCE</scope>
</reference>